<keyword evidence="2" id="KW-0378">Hydrolase</keyword>
<dbReference type="PANTHER" id="PTHR42988:SF2">
    <property type="entry name" value="CYCLIC NUCLEOTIDE PHOSPHODIESTERASE CBUA0032-RELATED"/>
    <property type="match status" value="1"/>
</dbReference>
<dbReference type="PANTHER" id="PTHR42988">
    <property type="entry name" value="PHOSPHOHYDROLASE"/>
    <property type="match status" value="1"/>
</dbReference>
<dbReference type="InterPro" id="IPR026575">
    <property type="entry name" value="GpdQ/CpdA-like"/>
</dbReference>
<gene>
    <name evidence="6" type="ORF">SAMN05443432_104194</name>
</gene>
<dbReference type="Gene3D" id="3.60.21.10">
    <property type="match status" value="1"/>
</dbReference>
<dbReference type="CDD" id="cd07402">
    <property type="entry name" value="MPP_GpdQ"/>
    <property type="match status" value="1"/>
</dbReference>
<keyword evidence="3" id="KW-0408">Iron</keyword>
<evidence type="ECO:0000256" key="1">
    <source>
        <dbReference type="ARBA" id="ARBA00022723"/>
    </source>
</evidence>
<evidence type="ECO:0000256" key="4">
    <source>
        <dbReference type="ARBA" id="ARBA00025742"/>
    </source>
</evidence>
<dbReference type="AlphaFoldDB" id="A0A1M7FH39"/>
<evidence type="ECO:0000313" key="7">
    <source>
        <dbReference type="Proteomes" id="UP000322545"/>
    </source>
</evidence>
<dbReference type="GO" id="GO:0046872">
    <property type="term" value="F:metal ion binding"/>
    <property type="evidence" value="ECO:0007669"/>
    <property type="project" value="UniProtKB-KW"/>
</dbReference>
<evidence type="ECO:0000259" key="5">
    <source>
        <dbReference type="Pfam" id="PF00149"/>
    </source>
</evidence>
<accession>A0A1M7FH39</accession>
<comment type="similarity">
    <text evidence="4">Belongs to the cyclic nucleotide phosphodiesterase class-III family.</text>
</comment>
<sequence length="268" mass="29179">MHKVLVFTDLHILPEGETLIGLDPAARFSQALAHALDNHGDAARIVITGDLTHNGAPAEYARLRTLLSRCPIPVSLMLGNHDRRAAFSAAFPSMPRTSSGHYQQMHDLKGHRLILLDTLDEDAPDRHSGWLSPGRMRWLDNALLGAGDRLITVFTHHPPIDCGFPAMDRIGLRNRDALTDRLRAHGRTAHIISGHIHRSISGNAGGLPVTIFKSPCHQAPMMLTGNDVHLSIDEPGAYGILLLTPSGVIVHSQDVGLPATRPQSYAPR</sequence>
<dbReference type="EMBL" id="FRCB01000004">
    <property type="protein sequence ID" value="SHM03391.1"/>
    <property type="molecule type" value="Genomic_DNA"/>
</dbReference>
<evidence type="ECO:0000256" key="2">
    <source>
        <dbReference type="ARBA" id="ARBA00022801"/>
    </source>
</evidence>
<evidence type="ECO:0000313" key="6">
    <source>
        <dbReference type="EMBL" id="SHM03391.1"/>
    </source>
</evidence>
<dbReference type="GO" id="GO:0004112">
    <property type="term" value="F:cyclic-nucleotide phosphodiesterase activity"/>
    <property type="evidence" value="ECO:0007669"/>
    <property type="project" value="InterPro"/>
</dbReference>
<dbReference type="InterPro" id="IPR050884">
    <property type="entry name" value="CNP_phosphodiesterase-III"/>
</dbReference>
<dbReference type="InterPro" id="IPR004843">
    <property type="entry name" value="Calcineurin-like_PHP"/>
</dbReference>
<protein>
    <submittedName>
        <fullName evidence="6">3',5'-cyclic AMP phosphodiesterase CpdA</fullName>
    </submittedName>
</protein>
<keyword evidence="1" id="KW-0479">Metal-binding</keyword>
<dbReference type="InterPro" id="IPR029052">
    <property type="entry name" value="Metallo-depent_PP-like"/>
</dbReference>
<feature type="domain" description="Calcineurin-like phosphoesterase" evidence="5">
    <location>
        <begin position="3"/>
        <end position="198"/>
    </location>
</feature>
<name>A0A1M7FH39_9RHOB</name>
<dbReference type="Pfam" id="PF00149">
    <property type="entry name" value="Metallophos"/>
    <property type="match status" value="1"/>
</dbReference>
<dbReference type="Proteomes" id="UP000322545">
    <property type="component" value="Unassembled WGS sequence"/>
</dbReference>
<evidence type="ECO:0000256" key="3">
    <source>
        <dbReference type="ARBA" id="ARBA00023004"/>
    </source>
</evidence>
<proteinExistence type="inferred from homology"/>
<dbReference type="SUPFAM" id="SSF56300">
    <property type="entry name" value="Metallo-dependent phosphatases"/>
    <property type="match status" value="1"/>
</dbReference>
<organism evidence="6 7">
    <name type="scientific">Roseovarius litoreus</name>
    <dbReference type="NCBI Taxonomy" id="1155722"/>
    <lineage>
        <taxon>Bacteria</taxon>
        <taxon>Pseudomonadati</taxon>
        <taxon>Pseudomonadota</taxon>
        <taxon>Alphaproteobacteria</taxon>
        <taxon>Rhodobacterales</taxon>
        <taxon>Roseobacteraceae</taxon>
        <taxon>Roseovarius</taxon>
    </lineage>
</organism>
<keyword evidence="7" id="KW-1185">Reference proteome</keyword>
<reference evidence="6 7" key="1">
    <citation type="submission" date="2016-11" db="EMBL/GenBank/DDBJ databases">
        <authorList>
            <person name="Varghese N."/>
            <person name="Submissions S."/>
        </authorList>
    </citation>
    <scope>NUCLEOTIDE SEQUENCE [LARGE SCALE GENOMIC DNA]</scope>
    <source>
        <strain evidence="6 7">DSM 28249</strain>
    </source>
</reference>